<evidence type="ECO:0008006" key="7">
    <source>
        <dbReference type="Google" id="ProtNLM"/>
    </source>
</evidence>
<evidence type="ECO:0000313" key="6">
    <source>
        <dbReference type="Proteomes" id="UP000094869"/>
    </source>
</evidence>
<dbReference type="Gene3D" id="3.40.50.720">
    <property type="entry name" value="NAD(P)-binding Rossmann-like Domain"/>
    <property type="match status" value="1"/>
</dbReference>
<name>A0A1E3U804_9FIRM</name>
<dbReference type="Gene3D" id="1.10.10.660">
    <property type="entry name" value="conserved protein of unknown function from Enterococcus faecalis V583"/>
    <property type="match status" value="1"/>
</dbReference>
<reference evidence="1 4" key="1">
    <citation type="submission" date="2016-07" db="EMBL/GenBank/DDBJ databases">
        <title>Characterization of isolates of Eisenbergiella tayi derived from blood cultures, using whole genome sequencing.</title>
        <authorList>
            <person name="Burdz T."/>
            <person name="Wiebe D."/>
            <person name="Huynh C."/>
            <person name="Bernard K."/>
        </authorList>
    </citation>
    <scope>NUCLEOTIDE SEQUENCE [LARGE SCALE GENOMIC DNA]</scope>
    <source>
        <strain evidence="1 4">NML 110608</strain>
    </source>
</reference>
<dbReference type="Gene3D" id="3.90.1710.10">
    <property type="entry name" value="Enterococcus faecalis V583 domain"/>
    <property type="match status" value="1"/>
</dbReference>
<dbReference type="OrthoDB" id="6193532at2"/>
<organism evidence="2 5">
    <name type="scientific">Eisenbergiella tayi</name>
    <dbReference type="NCBI Taxonomy" id="1432052"/>
    <lineage>
        <taxon>Bacteria</taxon>
        <taxon>Bacillati</taxon>
        <taxon>Bacillota</taxon>
        <taxon>Clostridia</taxon>
        <taxon>Lachnospirales</taxon>
        <taxon>Lachnospiraceae</taxon>
        <taxon>Eisenbergiella</taxon>
    </lineage>
</organism>
<comment type="caution">
    <text evidence="2">The sequence shown here is derived from an EMBL/GenBank/DDBJ whole genome shotgun (WGS) entry which is preliminary data.</text>
</comment>
<dbReference type="EMBL" id="MEHD01000032">
    <property type="protein sequence ID" value="ODR51576.1"/>
    <property type="molecule type" value="Genomic_DNA"/>
</dbReference>
<evidence type="ECO:0000313" key="2">
    <source>
        <dbReference type="EMBL" id="ODR42716.1"/>
    </source>
</evidence>
<evidence type="ECO:0000313" key="1">
    <source>
        <dbReference type="EMBL" id="ODM08676.1"/>
    </source>
</evidence>
<reference evidence="3 6" key="2">
    <citation type="submission" date="2016-08" db="EMBL/GenBank/DDBJ databases">
        <title>Characterization of Isolates of Eisenbergiella tayi Derived from Blood Cultures, Using Whole Genome Sequencing.</title>
        <authorList>
            <person name="Bernier A.-M."/>
            <person name="Burdz T."/>
            <person name="Wiebe D."/>
            <person name="Bernard K."/>
        </authorList>
    </citation>
    <scope>NUCLEOTIDE SEQUENCE [LARGE SCALE GENOMIC DNA]</scope>
    <source>
        <strain evidence="3 6">NML120146</strain>
    </source>
</reference>
<dbReference type="InterPro" id="IPR024033">
    <property type="entry name" value="OXTCase_su_AllG_h-dom"/>
</dbReference>
<dbReference type="Proteomes" id="UP000094271">
    <property type="component" value="Unassembled WGS sequence"/>
</dbReference>
<dbReference type="Proteomes" id="UP000094067">
    <property type="component" value="Unassembled WGS sequence"/>
</dbReference>
<dbReference type="AlphaFoldDB" id="A0A1E3U804"/>
<dbReference type="Gene3D" id="3.90.1700.10">
    <property type="entry name" value="v583 domain like"/>
    <property type="match status" value="1"/>
</dbReference>
<proteinExistence type="predicted"/>
<dbReference type="Pfam" id="PF06545">
    <property type="entry name" value="AllG"/>
    <property type="match status" value="1"/>
</dbReference>
<dbReference type="PATRIC" id="fig|1432052.4.peg.337"/>
<evidence type="ECO:0000313" key="4">
    <source>
        <dbReference type="Proteomes" id="UP000094067"/>
    </source>
</evidence>
<gene>
    <name evidence="2" type="ORF">BEI59_31505</name>
    <name evidence="1" type="ORF">BEI61_00305</name>
    <name evidence="3" type="ORF">BEI63_20470</name>
</gene>
<dbReference type="EMBL" id="MEHA01000037">
    <property type="protein sequence ID" value="ODR42716.1"/>
    <property type="molecule type" value="Genomic_DNA"/>
</dbReference>
<dbReference type="EMBL" id="MCGH01000001">
    <property type="protein sequence ID" value="ODM08676.1"/>
    <property type="molecule type" value="Genomic_DNA"/>
</dbReference>
<accession>A0A1E3U804</accession>
<evidence type="ECO:0000313" key="3">
    <source>
        <dbReference type="EMBL" id="ODR51576.1"/>
    </source>
</evidence>
<dbReference type="Proteomes" id="UP000094869">
    <property type="component" value="Unassembled WGS sequence"/>
</dbReference>
<dbReference type="InterPro" id="IPR009499">
    <property type="entry name" value="AllG-like"/>
</dbReference>
<dbReference type="RefSeq" id="WP_069151006.1">
    <property type="nucleotide sequence ID" value="NZ_JAQCZP010000009.1"/>
</dbReference>
<sequence length="472" mass="52026">MKKWRVINIGIPLFFEALQYQDCEAVQIDWRTPVRRSGRLEELLERINAKGIREKADMANEEAVNCIIGSDPAWIDILPAGDVVEGLSDYTIVHSGPPISYEDMVMLHQRGLVSACLFEGWAKNEEEAVKLIRSGKLKIMSALDTNTVGAGTGIITKSVAMIVIEDRRTGIRAATFPAEGPYQGGFCGWGLYSPEIAENLRFMREELFPVLRKMLQEYGPIPIKPILAESMQMGDENHTRQTAADLLFEHQVLPKLIKMDISKEKLLQVINYIVDTPRFFHCFGQGASRSAMLSAVGCKYSTMVTAVCGNGVTFGIKVAGLGNEWFTAQAPMMKGRYTSSKYTIKDQLPWIGDSCVVECAGMGGIAAAASPIVCSLRGLKAKDAVNLTREMEKICISHNPNFPIPNMDFDFLPVGIDIRKVIETGTAPEIHGGMFNYEGGLIGAGSARVPMECFEKAMETYVKRYGGDCEPI</sequence>
<reference evidence="2 5" key="3">
    <citation type="submission" date="2016-08" db="EMBL/GenBank/DDBJ databases">
        <authorList>
            <person name="Seilhamer J.J."/>
        </authorList>
    </citation>
    <scope>NUCLEOTIDE SEQUENCE [LARGE SCALE GENOMIC DNA]</scope>
    <source>
        <strain evidence="2 5">NML150140-1</strain>
    </source>
</reference>
<evidence type="ECO:0000313" key="5">
    <source>
        <dbReference type="Proteomes" id="UP000094271"/>
    </source>
</evidence>
<keyword evidence="6" id="KW-1185">Reference proteome</keyword>
<protein>
    <recommendedName>
        <fullName evidence="7">DUF1116 domain-containing protein</fullName>
    </recommendedName>
</protein>